<dbReference type="AlphaFoldDB" id="A0AA40EI46"/>
<evidence type="ECO:0000313" key="2">
    <source>
        <dbReference type="Proteomes" id="UP001172155"/>
    </source>
</evidence>
<dbReference type="Proteomes" id="UP001172155">
    <property type="component" value="Unassembled WGS sequence"/>
</dbReference>
<name>A0AA40EI46_9PEZI</name>
<evidence type="ECO:0008006" key="3">
    <source>
        <dbReference type="Google" id="ProtNLM"/>
    </source>
</evidence>
<organism evidence="1 2">
    <name type="scientific">Schizothecium vesticola</name>
    <dbReference type="NCBI Taxonomy" id="314040"/>
    <lineage>
        <taxon>Eukaryota</taxon>
        <taxon>Fungi</taxon>
        <taxon>Dikarya</taxon>
        <taxon>Ascomycota</taxon>
        <taxon>Pezizomycotina</taxon>
        <taxon>Sordariomycetes</taxon>
        <taxon>Sordariomycetidae</taxon>
        <taxon>Sordariales</taxon>
        <taxon>Schizotheciaceae</taxon>
        <taxon>Schizothecium</taxon>
    </lineage>
</organism>
<reference evidence="1" key="1">
    <citation type="submission" date="2023-06" db="EMBL/GenBank/DDBJ databases">
        <title>Genome-scale phylogeny and comparative genomics of the fungal order Sordariales.</title>
        <authorList>
            <consortium name="Lawrence Berkeley National Laboratory"/>
            <person name="Hensen N."/>
            <person name="Bonometti L."/>
            <person name="Westerberg I."/>
            <person name="Brannstrom I.O."/>
            <person name="Guillou S."/>
            <person name="Cros-Aarteil S."/>
            <person name="Calhoun S."/>
            <person name="Haridas S."/>
            <person name="Kuo A."/>
            <person name="Mondo S."/>
            <person name="Pangilinan J."/>
            <person name="Riley R."/>
            <person name="LaButti K."/>
            <person name="Andreopoulos B."/>
            <person name="Lipzen A."/>
            <person name="Chen C."/>
            <person name="Yanf M."/>
            <person name="Daum C."/>
            <person name="Ng V."/>
            <person name="Clum A."/>
            <person name="Steindorff A."/>
            <person name="Ohm R."/>
            <person name="Martin F."/>
            <person name="Silar P."/>
            <person name="Natvig D."/>
            <person name="Lalanne C."/>
            <person name="Gautier V."/>
            <person name="Ament-velasquez S.L."/>
            <person name="Kruys A."/>
            <person name="Hutchinson M.I."/>
            <person name="Powell A.J."/>
            <person name="Barry K."/>
            <person name="Miller A.N."/>
            <person name="Grigoriev I.V."/>
            <person name="Debuchy R."/>
            <person name="Gladieux P."/>
            <person name="Thoren M.H."/>
            <person name="Johannesson H."/>
        </authorList>
    </citation>
    <scope>NUCLEOTIDE SEQUENCE</scope>
    <source>
        <strain evidence="1">SMH3187-1</strain>
    </source>
</reference>
<protein>
    <recommendedName>
        <fullName evidence="3">Cysteine proteinase</fullName>
    </recommendedName>
</protein>
<gene>
    <name evidence="1" type="ORF">B0T18DRAFT_417269</name>
</gene>
<dbReference type="CDD" id="cd02619">
    <property type="entry name" value="Peptidase_C1"/>
    <property type="match status" value="1"/>
</dbReference>
<dbReference type="SUPFAM" id="SSF89372">
    <property type="entry name" value="Fucose-specific lectin"/>
    <property type="match status" value="1"/>
</dbReference>
<evidence type="ECO:0000313" key="1">
    <source>
        <dbReference type="EMBL" id="KAK0740137.1"/>
    </source>
</evidence>
<accession>A0AA40EI46</accession>
<comment type="caution">
    <text evidence="1">The sequence shown here is derived from an EMBL/GenBank/DDBJ whole genome shotgun (WGS) entry which is preliminary data.</text>
</comment>
<sequence>MSAKTPDPIHTGTGYIADEFDARDLEYKYSGSKTAEQLTFADIRSQYPKWPVLDQGRTSTCVANATASVLHFLVYTGRVTHNEGAPGEFSRLFIYYNARAIAYMQWAKKKEWPETVEDTGSHIRNAFKTIGQLGASSEDACPWRVENGVTLGLNERPKDEAYAEAEKVHAIEYYRLDPDHTPEAEKNFTTEQKDGVGELTLLRVKQCLDEGFPVIFGFNYYWKTFTTNSTGPDSSGFYTLATLKGVHEAPPKNAKGFPVHGAHAVIAVAFDDSKKCILCKNSWGPDKSKYPWFWMPYAWVLDFEATDDFWTIRGLSSGPSPTRLSVPKPNTVNLKDPSYKLTTLPWTMTTTTSPNATIGAVCPSSDTAVVWITTPTGELQSAVYTSNGGWSQGGGVTDQHASTGPISMLSHGPGQKRLFFISADRAVQTMVDWPPENLAHAEGASVSGGLASVSRFLGHEEVFWVAPNGSIQAKYRYADQGQNWKPFEFAPEGSAHPDSSLAAVASANGKEMFVWWTTPDGYLTGMRWVDDGTNLWWRRLTGNFETKSAVKNGRIATVVQGITCSVYWFGTNGEVFQAVCRGGTMTDGDVAGPRWARVDSGLVAVERGGETDVVWVGPDNSLCLVRGQGNPTALTGSGEVKAGSPLGAFTRMKGQYSVLFGDWEGRVRLVDCLN</sequence>
<dbReference type="Gene3D" id="2.120.10.70">
    <property type="entry name" value="Fucose-specific lectin"/>
    <property type="match status" value="1"/>
</dbReference>
<dbReference type="Gene3D" id="3.90.70.10">
    <property type="entry name" value="Cysteine proteinases"/>
    <property type="match status" value="1"/>
</dbReference>
<proteinExistence type="predicted"/>
<dbReference type="SUPFAM" id="SSF54001">
    <property type="entry name" value="Cysteine proteinases"/>
    <property type="match status" value="1"/>
</dbReference>
<keyword evidence="2" id="KW-1185">Reference proteome</keyword>
<dbReference type="EMBL" id="JAUKUD010000006">
    <property type="protein sequence ID" value="KAK0740137.1"/>
    <property type="molecule type" value="Genomic_DNA"/>
</dbReference>
<dbReference type="InterPro" id="IPR038765">
    <property type="entry name" value="Papain-like_cys_pep_sf"/>
</dbReference>